<feature type="domain" description="Fe2OG dioxygenase" evidence="12">
    <location>
        <begin position="182"/>
        <end position="284"/>
    </location>
</feature>
<accession>A0AAV5NHM6</accession>
<proteinExistence type="inferred from homology"/>
<evidence type="ECO:0000256" key="2">
    <source>
        <dbReference type="ARBA" id="ARBA00004767"/>
    </source>
</evidence>
<dbReference type="Pfam" id="PF14226">
    <property type="entry name" value="DIOX_N"/>
    <property type="match status" value="1"/>
</dbReference>
<dbReference type="SUPFAM" id="SSF51197">
    <property type="entry name" value="Clavaminate synthase-like"/>
    <property type="match status" value="1"/>
</dbReference>
<comment type="catalytic activity">
    <reaction evidence="10">
        <text>L-arginine + 2-oxoglutarate + O2 = guanidine + L-glutamate 5-semialdehyde + succinate + CO2</text>
        <dbReference type="Rhea" id="RHEA:31535"/>
        <dbReference type="ChEBI" id="CHEBI:15379"/>
        <dbReference type="ChEBI" id="CHEBI:16526"/>
        <dbReference type="ChEBI" id="CHEBI:16810"/>
        <dbReference type="ChEBI" id="CHEBI:30031"/>
        <dbReference type="ChEBI" id="CHEBI:30087"/>
        <dbReference type="ChEBI" id="CHEBI:32682"/>
        <dbReference type="ChEBI" id="CHEBI:58066"/>
        <dbReference type="EC" id="1.14.20.7"/>
    </reaction>
</comment>
<dbReference type="InterPro" id="IPR005123">
    <property type="entry name" value="Oxoglu/Fe-dep_dioxygenase_dom"/>
</dbReference>
<organism evidence="13 14">
    <name type="scientific">Gluconobacter cerinus</name>
    <dbReference type="NCBI Taxonomy" id="38307"/>
    <lineage>
        <taxon>Bacteria</taxon>
        <taxon>Pseudomonadati</taxon>
        <taxon>Pseudomonadota</taxon>
        <taxon>Alphaproteobacteria</taxon>
        <taxon>Acetobacterales</taxon>
        <taxon>Acetobacteraceae</taxon>
        <taxon>Gluconobacter</taxon>
    </lineage>
</organism>
<evidence type="ECO:0000256" key="6">
    <source>
        <dbReference type="ARBA" id="ARBA00022666"/>
    </source>
</evidence>
<dbReference type="PRINTS" id="PR00682">
    <property type="entry name" value="IPNSYNTHASE"/>
</dbReference>
<evidence type="ECO:0000256" key="10">
    <source>
        <dbReference type="ARBA" id="ARBA00049359"/>
    </source>
</evidence>
<reference evidence="14" key="1">
    <citation type="journal article" date="2019" name="Int. J. Syst. Evol. Microbiol.">
        <title>The Global Catalogue of Microorganisms (GCM) 10K type strain sequencing project: providing services to taxonomists for standard genome sequencing and annotation.</title>
        <authorList>
            <consortium name="The Broad Institute Genomics Platform"/>
            <consortium name="The Broad Institute Genome Sequencing Center for Infectious Disease"/>
            <person name="Wu L."/>
            <person name="Ma J."/>
        </authorList>
    </citation>
    <scope>NUCLEOTIDE SEQUENCE [LARGE SCALE GENOMIC DNA]</scope>
    <source>
        <strain evidence="14">NBRC 3267</strain>
    </source>
</reference>
<keyword evidence="14" id="KW-1185">Reference proteome</keyword>
<evidence type="ECO:0000256" key="1">
    <source>
        <dbReference type="ARBA" id="ARBA00001954"/>
    </source>
</evidence>
<evidence type="ECO:0000313" key="13">
    <source>
        <dbReference type="EMBL" id="GLQ63937.1"/>
    </source>
</evidence>
<comment type="similarity">
    <text evidence="11">Belongs to the iron/ascorbate-dependent oxidoreductase family.</text>
</comment>
<dbReference type="InterPro" id="IPR050231">
    <property type="entry name" value="Iron_ascorbate_oxido_reductase"/>
</dbReference>
<dbReference type="PANTHER" id="PTHR47990">
    <property type="entry name" value="2-OXOGLUTARATE (2OG) AND FE(II)-DEPENDENT OXYGENASE SUPERFAMILY PROTEIN-RELATED"/>
    <property type="match status" value="1"/>
</dbReference>
<dbReference type="InterPro" id="IPR027443">
    <property type="entry name" value="IPNS-like_sf"/>
</dbReference>
<dbReference type="GO" id="GO:0102276">
    <property type="term" value="F:2-oxoglutarate oxygenase/decarboxylase (ethylene-forming) activity"/>
    <property type="evidence" value="ECO:0007669"/>
    <property type="project" value="UniProtKB-EC"/>
</dbReference>
<comment type="cofactor">
    <cofactor evidence="1">
        <name>Fe(2+)</name>
        <dbReference type="ChEBI" id="CHEBI:29033"/>
    </cofactor>
</comment>
<dbReference type="PROSITE" id="PS51471">
    <property type="entry name" value="FE2OG_OXY"/>
    <property type="match status" value="1"/>
</dbReference>
<dbReference type="GO" id="GO:0046872">
    <property type="term" value="F:metal ion binding"/>
    <property type="evidence" value="ECO:0007669"/>
    <property type="project" value="UniProtKB-KW"/>
</dbReference>
<name>A0AAV5NHM6_9PROT</name>
<dbReference type="EMBL" id="BSNU01000006">
    <property type="protein sequence ID" value="GLQ63937.1"/>
    <property type="molecule type" value="Genomic_DNA"/>
</dbReference>
<evidence type="ECO:0000256" key="4">
    <source>
        <dbReference type="ARBA" id="ARBA00012531"/>
    </source>
</evidence>
<evidence type="ECO:0000256" key="8">
    <source>
        <dbReference type="ARBA" id="ARBA00031282"/>
    </source>
</evidence>
<evidence type="ECO:0000259" key="12">
    <source>
        <dbReference type="PROSITE" id="PS51471"/>
    </source>
</evidence>
<evidence type="ECO:0000256" key="7">
    <source>
        <dbReference type="ARBA" id="ARBA00031011"/>
    </source>
</evidence>
<comment type="catalytic activity">
    <reaction evidence="9">
        <text>2-oxoglutarate + O2 + 2 H(+) = ethene + 3 CO2 + H2O</text>
        <dbReference type="Rhea" id="RHEA:31523"/>
        <dbReference type="ChEBI" id="CHEBI:15377"/>
        <dbReference type="ChEBI" id="CHEBI:15378"/>
        <dbReference type="ChEBI" id="CHEBI:15379"/>
        <dbReference type="ChEBI" id="CHEBI:16526"/>
        <dbReference type="ChEBI" id="CHEBI:16810"/>
        <dbReference type="ChEBI" id="CHEBI:18153"/>
        <dbReference type="EC" id="1.13.12.19"/>
    </reaction>
</comment>
<keyword evidence="11" id="KW-0479">Metal-binding</keyword>
<evidence type="ECO:0000256" key="11">
    <source>
        <dbReference type="RuleBase" id="RU003682"/>
    </source>
</evidence>
<dbReference type="Pfam" id="PF03171">
    <property type="entry name" value="2OG-FeII_Oxy"/>
    <property type="match status" value="1"/>
</dbReference>
<dbReference type="AlphaFoldDB" id="A0AAV5NHM6"/>
<dbReference type="Proteomes" id="UP001156614">
    <property type="component" value="Unassembled WGS sequence"/>
</dbReference>
<keyword evidence="11" id="KW-0408">Iron</keyword>
<comment type="pathway">
    <text evidence="2">Alkene biosynthesis; ethylene biosynthesis via 2-oxoglutarate.</text>
</comment>
<dbReference type="InterPro" id="IPR026992">
    <property type="entry name" value="DIOX_N"/>
</dbReference>
<keyword evidence="11" id="KW-0560">Oxidoreductase</keyword>
<gene>
    <name evidence="13" type="ORF">GCM10007867_27830</name>
</gene>
<dbReference type="EC" id="1.13.12.19" evidence="4"/>
<evidence type="ECO:0000256" key="5">
    <source>
        <dbReference type="ARBA" id="ARBA00019045"/>
    </source>
</evidence>
<protein>
    <recommendedName>
        <fullName evidence="5">2-oxoglutarate-dependent ethylene/succinate-forming enzyme</fullName>
        <ecNumber evidence="4">1.13.12.19</ecNumber>
        <ecNumber evidence="3">1.14.20.7</ecNumber>
    </recommendedName>
    <alternativeName>
        <fullName evidence="7">2-oxoglutarate dioxygenase (ethylene-forming)</fullName>
    </alternativeName>
    <alternativeName>
        <fullName evidence="8">2-oxoglutarate/L-arginine monooxygenase/decarboxylase (succinate-forming)</fullName>
    </alternativeName>
</protein>
<dbReference type="InterPro" id="IPR044861">
    <property type="entry name" value="IPNS-like_FE2OG_OXY"/>
</dbReference>
<dbReference type="GO" id="GO:0009693">
    <property type="term" value="P:ethylene biosynthetic process"/>
    <property type="evidence" value="ECO:0007669"/>
    <property type="project" value="UniProtKB-KW"/>
</dbReference>
<dbReference type="Gene3D" id="2.60.120.330">
    <property type="entry name" value="B-lactam Antibiotic, Isopenicillin N Synthase, Chain"/>
    <property type="match status" value="1"/>
</dbReference>
<dbReference type="EC" id="1.14.20.7" evidence="3"/>
<evidence type="ECO:0000256" key="3">
    <source>
        <dbReference type="ARBA" id="ARBA00012293"/>
    </source>
</evidence>
<evidence type="ECO:0000256" key="9">
    <source>
        <dbReference type="ARBA" id="ARBA00047725"/>
    </source>
</evidence>
<evidence type="ECO:0000313" key="14">
    <source>
        <dbReference type="Proteomes" id="UP001156614"/>
    </source>
</evidence>
<keyword evidence="6" id="KW-0266">Ethylene biosynthesis</keyword>
<comment type="caution">
    <text evidence="13">The sequence shown here is derived from an EMBL/GenBank/DDBJ whole genome shotgun (WGS) entry which is preliminary data.</text>
</comment>
<sequence length="353" mass="39181">MKVIKRMTQKKLSLPTIDLSLWKDQKAPDDVFLNSLRKAAHAYGFFYLKGHGISADLNAELMMQAKNFFSLSLPQKEQVAMINSPHFRGYNHAGRELTRGKADWREQLDIGPERPVIQDLTGKPAYFRLQGPNQWPETLPRFKETVLSWQDQVLSVLRRLLEALALSLGQQASAFHPAVSNTPYQLLKLIHYPGRHDDGKKQGVGAHKDSDLLSLILQDNEGGLEVELTNGEWLQAPPQPETFIVNIGELLEVASGGYFKAAVHRVISPAAGRNRLSAAFFLGAQLDATMPTFSLPDPLAGTSSGITQDPENPLFSQIGQNTLKGRLRSHPDVAARHYNDLFTAAPSKDLHHA</sequence>